<dbReference type="GO" id="GO:0008483">
    <property type="term" value="F:transaminase activity"/>
    <property type="evidence" value="ECO:0007669"/>
    <property type="project" value="UniProtKB-KW"/>
</dbReference>
<keyword evidence="4" id="KW-0032">Aminotransferase</keyword>
<dbReference type="InterPro" id="IPR015421">
    <property type="entry name" value="PyrdxlP-dep_Trfase_major"/>
</dbReference>
<evidence type="ECO:0000313" key="5">
    <source>
        <dbReference type="Proteomes" id="UP000664628"/>
    </source>
</evidence>
<proteinExistence type="predicted"/>
<evidence type="ECO:0000313" key="4">
    <source>
        <dbReference type="EMBL" id="MBO0951368.1"/>
    </source>
</evidence>
<evidence type="ECO:0000256" key="1">
    <source>
        <dbReference type="ARBA" id="ARBA00001933"/>
    </source>
</evidence>
<dbReference type="Gene3D" id="3.90.1150.10">
    <property type="entry name" value="Aspartate Aminotransferase, domain 1"/>
    <property type="match status" value="1"/>
</dbReference>
<evidence type="ECO:0000256" key="2">
    <source>
        <dbReference type="ARBA" id="ARBA00022898"/>
    </source>
</evidence>
<feature type="domain" description="Aminotransferase class V" evidence="3">
    <location>
        <begin position="108"/>
        <end position="302"/>
    </location>
</feature>
<dbReference type="PANTHER" id="PTHR21152">
    <property type="entry name" value="AMINOTRANSFERASE CLASS V"/>
    <property type="match status" value="1"/>
</dbReference>
<keyword evidence="2" id="KW-0663">Pyridoxal phosphate</keyword>
<accession>A0ABS3JMX9</accession>
<dbReference type="SUPFAM" id="SSF53383">
    <property type="entry name" value="PLP-dependent transferases"/>
    <property type="match status" value="1"/>
</dbReference>
<dbReference type="InterPro" id="IPR000192">
    <property type="entry name" value="Aminotrans_V_dom"/>
</dbReference>
<gene>
    <name evidence="4" type="ORF">J2I46_22485</name>
</gene>
<dbReference type="RefSeq" id="WP_207331309.1">
    <property type="nucleotide sequence ID" value="NZ_JAFMYW010000007.1"/>
</dbReference>
<dbReference type="InterPro" id="IPR015422">
    <property type="entry name" value="PyrdxlP-dep_Trfase_small"/>
</dbReference>
<protein>
    <submittedName>
        <fullName evidence="4">Alanine--glyoxylate aminotransferase family protein</fullName>
    </submittedName>
</protein>
<dbReference type="PANTHER" id="PTHR21152:SF40">
    <property type="entry name" value="ALANINE--GLYOXYLATE AMINOTRANSFERASE"/>
    <property type="match status" value="1"/>
</dbReference>
<reference evidence="4 5" key="1">
    <citation type="submission" date="2021-03" db="EMBL/GenBank/DDBJ databases">
        <title>Fibrella sp. HMF5405 genome sequencing and assembly.</title>
        <authorList>
            <person name="Kang H."/>
            <person name="Kim H."/>
            <person name="Bae S."/>
            <person name="Joh K."/>
        </authorList>
    </citation>
    <scope>NUCLEOTIDE SEQUENCE [LARGE SCALE GENOMIC DNA]</scope>
    <source>
        <strain evidence="4 5">HMF5405</strain>
    </source>
</reference>
<comment type="cofactor">
    <cofactor evidence="1">
        <name>pyridoxal 5'-phosphate</name>
        <dbReference type="ChEBI" id="CHEBI:597326"/>
    </cofactor>
</comment>
<dbReference type="Gene3D" id="3.40.640.10">
    <property type="entry name" value="Type I PLP-dependent aspartate aminotransferase-like (Major domain)"/>
    <property type="match status" value="1"/>
</dbReference>
<keyword evidence="5" id="KW-1185">Reference proteome</keyword>
<dbReference type="InterPro" id="IPR015424">
    <property type="entry name" value="PyrdxlP-dep_Trfase"/>
</dbReference>
<evidence type="ECO:0000259" key="3">
    <source>
        <dbReference type="Pfam" id="PF00266"/>
    </source>
</evidence>
<organism evidence="4 5">
    <name type="scientific">Fibrella forsythiae</name>
    <dbReference type="NCBI Taxonomy" id="2817061"/>
    <lineage>
        <taxon>Bacteria</taxon>
        <taxon>Pseudomonadati</taxon>
        <taxon>Bacteroidota</taxon>
        <taxon>Cytophagia</taxon>
        <taxon>Cytophagales</taxon>
        <taxon>Spirosomataceae</taxon>
        <taxon>Fibrella</taxon>
    </lineage>
</organism>
<keyword evidence="4" id="KW-0808">Transferase</keyword>
<sequence>MITFYPGPSKIYPQVAGFAAEACQSGIVSMNHRSPEFMAITEGAIRALKAKLNVPETYHVALVSSATECWEIVAQSLTKQSSLHPYSGAFGKKWMEYAHKLKPMHRPDEADVLCIVQNETSNGTQVRMPALAEFRHTFPDALIAVDAVSSMAGIVLEWSLADVWFASVQKCFGLPAGLAVLIYSPRALRRAEEIGENDHYNSLLFLHENFEKFQTPYTPNGLGIYLLKAILEQVPPIDVIDAVTKQRAESWYTFFEQELADSPFRLLISDAAQRSDTVIAVEGSEADISAVKKLAKQAGLLLGNGYGDWKNTTFRIANFPAISDEEINELKRFLRVWPTLQLW</sequence>
<comment type="caution">
    <text evidence="4">The sequence shown here is derived from an EMBL/GenBank/DDBJ whole genome shotgun (WGS) entry which is preliminary data.</text>
</comment>
<dbReference type="Proteomes" id="UP000664628">
    <property type="component" value="Unassembled WGS sequence"/>
</dbReference>
<dbReference type="EMBL" id="JAFMYW010000007">
    <property type="protein sequence ID" value="MBO0951368.1"/>
    <property type="molecule type" value="Genomic_DNA"/>
</dbReference>
<name>A0ABS3JMX9_9BACT</name>
<dbReference type="Pfam" id="PF00266">
    <property type="entry name" value="Aminotran_5"/>
    <property type="match status" value="1"/>
</dbReference>